<proteinExistence type="predicted"/>
<accession>A0A067MG02</accession>
<name>A0A067MG02_BOTB1</name>
<organism evidence="2 3">
    <name type="scientific">Botryobasidium botryosum (strain FD-172 SS1)</name>
    <dbReference type="NCBI Taxonomy" id="930990"/>
    <lineage>
        <taxon>Eukaryota</taxon>
        <taxon>Fungi</taxon>
        <taxon>Dikarya</taxon>
        <taxon>Basidiomycota</taxon>
        <taxon>Agaricomycotina</taxon>
        <taxon>Agaricomycetes</taxon>
        <taxon>Cantharellales</taxon>
        <taxon>Botryobasidiaceae</taxon>
        <taxon>Botryobasidium</taxon>
    </lineage>
</organism>
<sequence>MESPGPAASTMRTLSSESRSCRFTTSTSHRISTFDLQKLEKAYPKQRCIMIQMPYMDYVHILHFSRHISNPTVSFLCPYMRLFNF</sequence>
<evidence type="ECO:0000313" key="2">
    <source>
        <dbReference type="EMBL" id="KDQ10496.1"/>
    </source>
</evidence>
<dbReference type="AlphaFoldDB" id="A0A067MG02"/>
<dbReference type="HOGENOM" id="CLU_2512336_0_0_1"/>
<feature type="region of interest" description="Disordered" evidence="1">
    <location>
        <begin position="1"/>
        <end position="20"/>
    </location>
</feature>
<protein>
    <submittedName>
        <fullName evidence="2">Uncharacterized protein</fullName>
    </submittedName>
</protein>
<feature type="compositionally biased region" description="Polar residues" evidence="1">
    <location>
        <begin position="10"/>
        <end position="20"/>
    </location>
</feature>
<dbReference type="Proteomes" id="UP000027195">
    <property type="component" value="Unassembled WGS sequence"/>
</dbReference>
<keyword evidence="3" id="KW-1185">Reference proteome</keyword>
<evidence type="ECO:0000313" key="3">
    <source>
        <dbReference type="Proteomes" id="UP000027195"/>
    </source>
</evidence>
<dbReference type="EMBL" id="KL198067">
    <property type="protein sequence ID" value="KDQ10496.1"/>
    <property type="molecule type" value="Genomic_DNA"/>
</dbReference>
<reference evidence="3" key="1">
    <citation type="journal article" date="2014" name="Proc. Natl. Acad. Sci. U.S.A.">
        <title>Extensive sampling of basidiomycete genomes demonstrates inadequacy of the white-rot/brown-rot paradigm for wood decay fungi.</title>
        <authorList>
            <person name="Riley R."/>
            <person name="Salamov A.A."/>
            <person name="Brown D.W."/>
            <person name="Nagy L.G."/>
            <person name="Floudas D."/>
            <person name="Held B.W."/>
            <person name="Levasseur A."/>
            <person name="Lombard V."/>
            <person name="Morin E."/>
            <person name="Otillar R."/>
            <person name="Lindquist E.A."/>
            <person name="Sun H."/>
            <person name="LaButti K.M."/>
            <person name="Schmutz J."/>
            <person name="Jabbour D."/>
            <person name="Luo H."/>
            <person name="Baker S.E."/>
            <person name="Pisabarro A.G."/>
            <person name="Walton J.D."/>
            <person name="Blanchette R.A."/>
            <person name="Henrissat B."/>
            <person name="Martin F."/>
            <person name="Cullen D."/>
            <person name="Hibbett D.S."/>
            <person name="Grigoriev I.V."/>
        </authorList>
    </citation>
    <scope>NUCLEOTIDE SEQUENCE [LARGE SCALE GENOMIC DNA]</scope>
    <source>
        <strain evidence="3">FD-172 SS1</strain>
    </source>
</reference>
<gene>
    <name evidence="2" type="ORF">BOTBODRAFT_492977</name>
</gene>
<dbReference type="InParanoid" id="A0A067MG02"/>
<evidence type="ECO:0000256" key="1">
    <source>
        <dbReference type="SAM" id="MobiDB-lite"/>
    </source>
</evidence>